<dbReference type="GO" id="GO:0016757">
    <property type="term" value="F:glycosyltransferase activity"/>
    <property type="evidence" value="ECO:0007669"/>
    <property type="project" value="UniProtKB-KW"/>
</dbReference>
<dbReference type="AlphaFoldDB" id="A0A174SAU3"/>
<dbReference type="InterPro" id="IPR029044">
    <property type="entry name" value="Nucleotide-diphossugar_trans"/>
</dbReference>
<dbReference type="CDD" id="cd04194">
    <property type="entry name" value="GT8_A4GalT_like"/>
    <property type="match status" value="1"/>
</dbReference>
<dbReference type="Pfam" id="PF01501">
    <property type="entry name" value="Glyco_transf_8"/>
    <property type="match status" value="1"/>
</dbReference>
<keyword evidence="1" id="KW-0328">Glycosyltransferase</keyword>
<keyword evidence="2" id="KW-0808">Transferase</keyword>
<protein>
    <submittedName>
        <fullName evidence="4">Stress protein</fullName>
    </submittedName>
</protein>
<dbReference type="Gene3D" id="3.90.550.10">
    <property type="entry name" value="Spore Coat Polysaccharide Biosynthesis Protein SpsA, Chain A"/>
    <property type="match status" value="1"/>
</dbReference>
<dbReference type="RefSeq" id="WP_253281247.1">
    <property type="nucleotide sequence ID" value="NZ_CZBI01000003.1"/>
</dbReference>
<name>A0A174SAU3_BACT4</name>
<dbReference type="SUPFAM" id="SSF53448">
    <property type="entry name" value="Nucleotide-diphospho-sugar transferases"/>
    <property type="match status" value="1"/>
</dbReference>
<organism evidence="4 5">
    <name type="scientific">Bacteroides thetaiotaomicron</name>
    <dbReference type="NCBI Taxonomy" id="818"/>
    <lineage>
        <taxon>Bacteria</taxon>
        <taxon>Pseudomonadati</taxon>
        <taxon>Bacteroidota</taxon>
        <taxon>Bacteroidia</taxon>
        <taxon>Bacteroidales</taxon>
        <taxon>Bacteroidaceae</taxon>
        <taxon>Bacteroides</taxon>
    </lineage>
</organism>
<dbReference type="EMBL" id="CZBI01000003">
    <property type="protein sequence ID" value="CUP94832.1"/>
    <property type="molecule type" value="Genomic_DNA"/>
</dbReference>
<evidence type="ECO:0000256" key="3">
    <source>
        <dbReference type="ARBA" id="ARBA00022723"/>
    </source>
</evidence>
<dbReference type="PANTHER" id="PTHR13778:SF47">
    <property type="entry name" value="LIPOPOLYSACCHARIDE 1,3-GALACTOSYLTRANSFERASE"/>
    <property type="match status" value="1"/>
</dbReference>
<accession>A0A174SAU3</accession>
<dbReference type="GO" id="GO:0046872">
    <property type="term" value="F:metal ion binding"/>
    <property type="evidence" value="ECO:0007669"/>
    <property type="project" value="UniProtKB-KW"/>
</dbReference>
<reference evidence="4 5" key="1">
    <citation type="submission" date="2015-09" db="EMBL/GenBank/DDBJ databases">
        <authorList>
            <consortium name="Pathogen Informatics"/>
        </authorList>
    </citation>
    <scope>NUCLEOTIDE SEQUENCE [LARGE SCALE GENOMIC DNA]</scope>
    <source>
        <strain evidence="4 5">2789STDY5834945</strain>
    </source>
</reference>
<dbReference type="PANTHER" id="PTHR13778">
    <property type="entry name" value="GLYCOSYLTRANSFERASE 8 DOMAIN-CONTAINING PROTEIN"/>
    <property type="match status" value="1"/>
</dbReference>
<evidence type="ECO:0000256" key="1">
    <source>
        <dbReference type="ARBA" id="ARBA00022676"/>
    </source>
</evidence>
<evidence type="ECO:0000313" key="5">
    <source>
        <dbReference type="Proteomes" id="UP000095541"/>
    </source>
</evidence>
<sequence>MNHIIVEDKSMDTNSVPVVMAFTPNYFIPASTCLYSIFANLETEEHVHVICLLSEELPDRLKQKIQLIGGEYAQYSFINLQGRLQNIYIDEKYTEAASYRLLLPDLLPEYDKVMYIDCDIIVRNNLVNLYRSVDLGNNYLAAVFETPMDFQLGHLEAISCNPGEYVNSGFLIMNLELMRRDNMVEKFIDASKADYLEFPDQDVLNQLCKKRILGLPPYYNSIRTFYLPQYKQYFLKKYTEQDWEEVHRHGTVHYTGAKPWNRLTVEFQLWWQYYEQLPGEIKKEWKVNRKVYFLFKLYRTPLGTIINAIQILYRKLKYKC</sequence>
<dbReference type="Proteomes" id="UP000095541">
    <property type="component" value="Unassembled WGS sequence"/>
</dbReference>
<dbReference type="InterPro" id="IPR050748">
    <property type="entry name" value="Glycosyltrans_8_dom-fam"/>
</dbReference>
<proteinExistence type="predicted"/>
<dbReference type="InterPro" id="IPR002495">
    <property type="entry name" value="Glyco_trans_8"/>
</dbReference>
<evidence type="ECO:0000313" key="4">
    <source>
        <dbReference type="EMBL" id="CUP94832.1"/>
    </source>
</evidence>
<keyword evidence="3" id="KW-0479">Metal-binding</keyword>
<gene>
    <name evidence="4" type="primary">gspA</name>
    <name evidence="4" type="ORF">ERS852557_02200</name>
</gene>
<evidence type="ECO:0000256" key="2">
    <source>
        <dbReference type="ARBA" id="ARBA00022679"/>
    </source>
</evidence>